<dbReference type="EMBL" id="FOAT01000004">
    <property type="protein sequence ID" value="SEK64150.1"/>
    <property type="molecule type" value="Genomic_DNA"/>
</dbReference>
<proteinExistence type="predicted"/>
<accession>A0A1H7IRB1</accession>
<protein>
    <submittedName>
        <fullName evidence="1">Uncharacterized protein</fullName>
    </submittedName>
</protein>
<organism evidence="1 2">
    <name type="scientific">Ruminococcus albus</name>
    <dbReference type="NCBI Taxonomy" id="1264"/>
    <lineage>
        <taxon>Bacteria</taxon>
        <taxon>Bacillati</taxon>
        <taxon>Bacillota</taxon>
        <taxon>Clostridia</taxon>
        <taxon>Eubacteriales</taxon>
        <taxon>Oscillospiraceae</taxon>
        <taxon>Ruminococcus</taxon>
    </lineage>
</organism>
<evidence type="ECO:0000313" key="2">
    <source>
        <dbReference type="Proteomes" id="UP000186015"/>
    </source>
</evidence>
<evidence type="ECO:0000313" key="1">
    <source>
        <dbReference type="EMBL" id="SEK64150.1"/>
    </source>
</evidence>
<gene>
    <name evidence="1" type="ORF">SAMN05216469_10425</name>
</gene>
<dbReference type="RefSeq" id="WP_074831186.1">
    <property type="nucleotide sequence ID" value="NZ_FOAT01000004.1"/>
</dbReference>
<dbReference type="Proteomes" id="UP000186015">
    <property type="component" value="Unassembled WGS sequence"/>
</dbReference>
<reference evidence="1 2" key="1">
    <citation type="submission" date="2016-10" db="EMBL/GenBank/DDBJ databases">
        <authorList>
            <person name="de Groot N.N."/>
        </authorList>
    </citation>
    <scope>NUCLEOTIDE SEQUENCE [LARGE SCALE GENOMIC DNA]</scope>
    <source>
        <strain evidence="1 2">KH2T6</strain>
    </source>
</reference>
<dbReference type="AlphaFoldDB" id="A0A1H7IRB1"/>
<name>A0A1H7IRB1_RUMAL</name>
<sequence length="331" mass="36608">MPKGMITIGMFHRYYYLGCGLRTVDHEQHIISEQYVELRNGQNLIKELYKSVNNYAVTIQVDFEMVYAPNALGYQFPKREDGSLISSGSSVIGYSKIASTVEGAANSAAFDKETDSTRYYISDESSATLEYNVVTSRDVAGQYHYLGINSVETGDDECYINTYAVYDTRALKSTGDYIELTLTLSNKSAYVQATVGNPVVSGTALPIEDYLSELKIYGAGDSVIFEQGADPTNTATTVTTDGSTIYKVRVDKSLLKTQTEGVYYIPIDYKVKTGNTLFKNDGLMYSNYKVSLTAAMYPTINSAGNNYSKASYAYDHIIYTNARVIPEVIDP</sequence>